<gene>
    <name evidence="1" type="ORF">G9444_1681</name>
</gene>
<organism evidence="1 2">
    <name type="scientific">Rhodococcus erythropolis</name>
    <name type="common">Arthrobacter picolinophilus</name>
    <dbReference type="NCBI Taxonomy" id="1833"/>
    <lineage>
        <taxon>Bacteria</taxon>
        <taxon>Bacillati</taxon>
        <taxon>Actinomycetota</taxon>
        <taxon>Actinomycetes</taxon>
        <taxon>Mycobacteriales</taxon>
        <taxon>Nocardiaceae</taxon>
        <taxon>Rhodococcus</taxon>
        <taxon>Rhodococcus erythropolis group</taxon>
    </lineage>
</organism>
<reference evidence="1 2" key="1">
    <citation type="submission" date="2020-03" db="EMBL/GenBank/DDBJ databases">
        <title>Screen low temperature-resistant strains for efficient degradation of petroleum hydrocarbons under the low temperature.</title>
        <authorList>
            <person name="Wang Y."/>
            <person name="Chen J."/>
        </authorList>
    </citation>
    <scope>NUCLEOTIDE SEQUENCE [LARGE SCALE GENOMIC DNA]</scope>
    <source>
        <strain evidence="1 2">KB1</strain>
    </source>
</reference>
<name>A0A6G9CPF3_RHOER</name>
<dbReference type="Proteomes" id="UP000502345">
    <property type="component" value="Chromosome"/>
</dbReference>
<accession>A0A6G9CPF3</accession>
<protein>
    <submittedName>
        <fullName evidence="1">Uncharacterized protein</fullName>
    </submittedName>
</protein>
<sequence length="31" mass="3452">MLERYLTSIVQWVIDTAGLTSAGSKMLQNPK</sequence>
<evidence type="ECO:0000313" key="1">
    <source>
        <dbReference type="EMBL" id="QIP38925.1"/>
    </source>
</evidence>
<evidence type="ECO:0000313" key="2">
    <source>
        <dbReference type="Proteomes" id="UP000502345"/>
    </source>
</evidence>
<proteinExistence type="predicted"/>
<dbReference type="EMBL" id="CP050124">
    <property type="protein sequence ID" value="QIP38925.1"/>
    <property type="molecule type" value="Genomic_DNA"/>
</dbReference>
<dbReference type="AlphaFoldDB" id="A0A6G9CPF3"/>